<gene>
    <name evidence="1" type="ORF">T4E_11653</name>
</gene>
<organism evidence="1 2">
    <name type="scientific">Trichinella pseudospiralis</name>
    <name type="common">Parasitic roundworm</name>
    <dbReference type="NCBI Taxonomy" id="6337"/>
    <lineage>
        <taxon>Eukaryota</taxon>
        <taxon>Metazoa</taxon>
        <taxon>Ecdysozoa</taxon>
        <taxon>Nematoda</taxon>
        <taxon>Enoplea</taxon>
        <taxon>Dorylaimia</taxon>
        <taxon>Trichinellida</taxon>
        <taxon>Trichinellidae</taxon>
        <taxon>Trichinella</taxon>
    </lineage>
</organism>
<name>A0A0V0Y483_TRIPS</name>
<evidence type="ECO:0000313" key="2">
    <source>
        <dbReference type="Proteomes" id="UP000054815"/>
    </source>
</evidence>
<dbReference type="AlphaFoldDB" id="A0A0V0Y483"/>
<protein>
    <submittedName>
        <fullName evidence="1">Uncharacterized protein</fullName>
    </submittedName>
</protein>
<evidence type="ECO:0000313" key="1">
    <source>
        <dbReference type="EMBL" id="KRX94986.1"/>
    </source>
</evidence>
<dbReference type="EMBL" id="JYDU01000063">
    <property type="protein sequence ID" value="KRX94986.1"/>
    <property type="molecule type" value="Genomic_DNA"/>
</dbReference>
<proteinExistence type="predicted"/>
<dbReference type="Proteomes" id="UP000054815">
    <property type="component" value="Unassembled WGS sequence"/>
</dbReference>
<accession>A0A0V0Y483</accession>
<comment type="caution">
    <text evidence="1">The sequence shown here is derived from an EMBL/GenBank/DDBJ whole genome shotgun (WGS) entry which is preliminary data.</text>
</comment>
<sequence length="178" mass="20388">MGGKWIKIDLPKTKKYYTRGHYFNESFAKESFRWGASLCIKIGTTTILNAIYCTTIPDEISNLPKIAFYDKNELSDLENILAIPDEISNLPKIAFYDKNELSELEKIKEYRRSLSHVAEFERWRIELPSLIIFILVGGSDLEVLQASSAFIGAVLGDKCPIKLGRTRRQCKRAFFKNA</sequence>
<reference evidence="1 2" key="1">
    <citation type="submission" date="2015-01" db="EMBL/GenBank/DDBJ databases">
        <title>Evolution of Trichinella species and genotypes.</title>
        <authorList>
            <person name="Korhonen P.K."/>
            <person name="Edoardo P."/>
            <person name="Giuseppe L.R."/>
            <person name="Gasser R.B."/>
        </authorList>
    </citation>
    <scope>NUCLEOTIDE SEQUENCE [LARGE SCALE GENOMIC DNA]</scope>
    <source>
        <strain evidence="1">ISS141</strain>
    </source>
</reference>